<dbReference type="Proteomes" id="UP000006727">
    <property type="component" value="Chromosome 20"/>
</dbReference>
<evidence type="ECO:0000313" key="1">
    <source>
        <dbReference type="EnsemblPlants" id="PAC:32947164.CDS.1"/>
    </source>
</evidence>
<reference evidence="1" key="3">
    <citation type="submission" date="2020-12" db="UniProtKB">
        <authorList>
            <consortium name="EnsemblPlants"/>
        </authorList>
    </citation>
    <scope>IDENTIFICATION</scope>
</reference>
<protein>
    <submittedName>
        <fullName evidence="1">Uncharacterized protein</fullName>
    </submittedName>
</protein>
<dbReference type="Gramene" id="Pp3c20_1590V3.3">
    <property type="protein sequence ID" value="PAC:32947164.CDS.1"/>
    <property type="gene ID" value="Pp3c20_1590"/>
</dbReference>
<dbReference type="EnsemblPlants" id="Pp3c20_1590V3.3">
    <property type="protein sequence ID" value="PAC:32947164.CDS.1"/>
    <property type="gene ID" value="Pp3c20_1590"/>
</dbReference>
<proteinExistence type="predicted"/>
<dbReference type="EMBL" id="ABEU02000020">
    <property type="status" value="NOT_ANNOTATED_CDS"/>
    <property type="molecule type" value="Genomic_DNA"/>
</dbReference>
<keyword evidence="2" id="KW-1185">Reference proteome</keyword>
<sequence>MSTRFMGVGDLRTIFSIGTIVRFCVQCQFLLLHDPAATSLLGIRVVCVDSRVVYVIPGWVLIEPAPVVVVVVPRPVNLAASELAWWSKSLLDVE</sequence>
<name>A0A7I3ZMR7_PHYPA</name>
<dbReference type="InParanoid" id="A0A7I3ZMR7"/>
<organism evidence="1 2">
    <name type="scientific">Physcomitrium patens</name>
    <name type="common">Spreading-leaved earth moss</name>
    <name type="synonym">Physcomitrella patens</name>
    <dbReference type="NCBI Taxonomy" id="3218"/>
    <lineage>
        <taxon>Eukaryota</taxon>
        <taxon>Viridiplantae</taxon>
        <taxon>Streptophyta</taxon>
        <taxon>Embryophyta</taxon>
        <taxon>Bryophyta</taxon>
        <taxon>Bryophytina</taxon>
        <taxon>Bryopsida</taxon>
        <taxon>Funariidae</taxon>
        <taxon>Funariales</taxon>
        <taxon>Funariaceae</taxon>
        <taxon>Physcomitrium</taxon>
    </lineage>
</organism>
<evidence type="ECO:0000313" key="2">
    <source>
        <dbReference type="Proteomes" id="UP000006727"/>
    </source>
</evidence>
<reference evidence="1 2" key="2">
    <citation type="journal article" date="2018" name="Plant J.">
        <title>The Physcomitrella patens chromosome-scale assembly reveals moss genome structure and evolution.</title>
        <authorList>
            <person name="Lang D."/>
            <person name="Ullrich K.K."/>
            <person name="Murat F."/>
            <person name="Fuchs J."/>
            <person name="Jenkins J."/>
            <person name="Haas F.B."/>
            <person name="Piednoel M."/>
            <person name="Gundlach H."/>
            <person name="Van Bel M."/>
            <person name="Meyberg R."/>
            <person name="Vives C."/>
            <person name="Morata J."/>
            <person name="Symeonidi A."/>
            <person name="Hiss M."/>
            <person name="Muchero W."/>
            <person name="Kamisugi Y."/>
            <person name="Saleh O."/>
            <person name="Blanc G."/>
            <person name="Decker E.L."/>
            <person name="van Gessel N."/>
            <person name="Grimwood J."/>
            <person name="Hayes R.D."/>
            <person name="Graham S.W."/>
            <person name="Gunter L.E."/>
            <person name="McDaniel S.F."/>
            <person name="Hoernstein S.N.W."/>
            <person name="Larsson A."/>
            <person name="Li F.W."/>
            <person name="Perroud P.F."/>
            <person name="Phillips J."/>
            <person name="Ranjan P."/>
            <person name="Rokshar D.S."/>
            <person name="Rothfels C.J."/>
            <person name="Schneider L."/>
            <person name="Shu S."/>
            <person name="Stevenson D.W."/>
            <person name="Thummler F."/>
            <person name="Tillich M."/>
            <person name="Villarreal Aguilar J.C."/>
            <person name="Widiez T."/>
            <person name="Wong G.K."/>
            <person name="Wymore A."/>
            <person name="Zhang Y."/>
            <person name="Zimmer A.D."/>
            <person name="Quatrano R.S."/>
            <person name="Mayer K.F.X."/>
            <person name="Goodstein D."/>
            <person name="Casacuberta J.M."/>
            <person name="Vandepoele K."/>
            <person name="Reski R."/>
            <person name="Cuming A.C."/>
            <person name="Tuskan G.A."/>
            <person name="Maumus F."/>
            <person name="Salse J."/>
            <person name="Schmutz J."/>
            <person name="Rensing S.A."/>
        </authorList>
    </citation>
    <scope>NUCLEOTIDE SEQUENCE [LARGE SCALE GENOMIC DNA]</scope>
    <source>
        <strain evidence="1 2">cv. Gransden 2004</strain>
    </source>
</reference>
<accession>A0A7I3ZMR7</accession>
<reference evidence="1 2" key="1">
    <citation type="journal article" date="2008" name="Science">
        <title>The Physcomitrella genome reveals evolutionary insights into the conquest of land by plants.</title>
        <authorList>
            <person name="Rensing S."/>
            <person name="Lang D."/>
            <person name="Zimmer A."/>
            <person name="Terry A."/>
            <person name="Salamov A."/>
            <person name="Shapiro H."/>
            <person name="Nishiyama T."/>
            <person name="Perroud P.-F."/>
            <person name="Lindquist E."/>
            <person name="Kamisugi Y."/>
            <person name="Tanahashi T."/>
            <person name="Sakakibara K."/>
            <person name="Fujita T."/>
            <person name="Oishi K."/>
            <person name="Shin-I T."/>
            <person name="Kuroki Y."/>
            <person name="Toyoda A."/>
            <person name="Suzuki Y."/>
            <person name="Hashimoto A."/>
            <person name="Yamaguchi K."/>
            <person name="Sugano A."/>
            <person name="Kohara Y."/>
            <person name="Fujiyama A."/>
            <person name="Anterola A."/>
            <person name="Aoki S."/>
            <person name="Ashton N."/>
            <person name="Barbazuk W.B."/>
            <person name="Barker E."/>
            <person name="Bennetzen J."/>
            <person name="Bezanilla M."/>
            <person name="Blankenship R."/>
            <person name="Cho S.H."/>
            <person name="Dutcher S."/>
            <person name="Estelle M."/>
            <person name="Fawcett J.A."/>
            <person name="Gundlach H."/>
            <person name="Hanada K."/>
            <person name="Heyl A."/>
            <person name="Hicks K.A."/>
            <person name="Hugh J."/>
            <person name="Lohr M."/>
            <person name="Mayer K."/>
            <person name="Melkozernov A."/>
            <person name="Murata T."/>
            <person name="Nelson D."/>
            <person name="Pils B."/>
            <person name="Prigge M."/>
            <person name="Reiss B."/>
            <person name="Renner T."/>
            <person name="Rombauts S."/>
            <person name="Rushton P."/>
            <person name="Sanderfoot A."/>
            <person name="Schween G."/>
            <person name="Shiu S.-H."/>
            <person name="Stueber K."/>
            <person name="Theodoulou F.L."/>
            <person name="Tu H."/>
            <person name="Van de Peer Y."/>
            <person name="Verrier P.J."/>
            <person name="Waters E."/>
            <person name="Wood A."/>
            <person name="Yang L."/>
            <person name="Cove D."/>
            <person name="Cuming A."/>
            <person name="Hasebe M."/>
            <person name="Lucas S."/>
            <person name="Mishler D.B."/>
            <person name="Reski R."/>
            <person name="Grigoriev I."/>
            <person name="Quatrano R.S."/>
            <person name="Boore J.L."/>
        </authorList>
    </citation>
    <scope>NUCLEOTIDE SEQUENCE [LARGE SCALE GENOMIC DNA]</scope>
    <source>
        <strain evidence="1 2">cv. Gransden 2004</strain>
    </source>
</reference>
<dbReference type="AlphaFoldDB" id="A0A7I3ZMR7"/>